<feature type="transmembrane region" description="Helical" evidence="1">
    <location>
        <begin position="158"/>
        <end position="177"/>
    </location>
</feature>
<feature type="transmembrane region" description="Helical" evidence="1">
    <location>
        <begin position="239"/>
        <end position="257"/>
    </location>
</feature>
<dbReference type="AlphaFoldDB" id="A0A9Q9DDM6"/>
<keyword evidence="2" id="KW-0614">Plasmid</keyword>
<protein>
    <recommendedName>
        <fullName evidence="4">PNPLA domain-containing protein</fullName>
    </recommendedName>
</protein>
<feature type="transmembrane region" description="Helical" evidence="1">
    <location>
        <begin position="203"/>
        <end position="227"/>
    </location>
</feature>
<keyword evidence="1" id="KW-0472">Membrane</keyword>
<dbReference type="GO" id="GO:0005829">
    <property type="term" value="C:cytosol"/>
    <property type="evidence" value="ECO:0007669"/>
    <property type="project" value="TreeGrafter"/>
</dbReference>
<dbReference type="GO" id="GO:0046475">
    <property type="term" value="P:glycerophospholipid catabolic process"/>
    <property type="evidence" value="ECO:0007669"/>
    <property type="project" value="TreeGrafter"/>
</dbReference>
<reference evidence="2" key="1">
    <citation type="submission" date="2022-06" db="EMBL/GenBank/DDBJ databases">
        <title>Physiological and biochemical characterization and genomic elucidation of a strain of the genus Ensifer adhaerens M8 that combines arsenic oxidation and chromium reduction.</title>
        <authorList>
            <person name="Li X."/>
            <person name="Yu c."/>
        </authorList>
    </citation>
    <scope>NUCLEOTIDE SEQUENCE</scope>
    <source>
        <strain evidence="2">M8</strain>
        <plasmid evidence="2">pB</plasmid>
    </source>
</reference>
<proteinExistence type="predicted"/>
<dbReference type="Proteomes" id="UP001055460">
    <property type="component" value="Plasmid pB"/>
</dbReference>
<evidence type="ECO:0000313" key="3">
    <source>
        <dbReference type="Proteomes" id="UP001055460"/>
    </source>
</evidence>
<dbReference type="InterPro" id="IPR016035">
    <property type="entry name" value="Acyl_Trfase/lysoPLipase"/>
</dbReference>
<keyword evidence="1" id="KW-0812">Transmembrane</keyword>
<sequence>MGDIKTAGVDLHTELLFDDVFRSELEAINGRRRDNARPEIASGRVTAENGLTGLALSGGGLRSAAFCLGAIQGLNSKQLVSSVDYLSTVSGGGYTGSTLTIWLSQTPRQCPFGRTDQAKEETPVLKHIRDNSRYLFQNGLPSIITALAVYLRGLASNAIVVLPILFILSAFLLSLNADTNELAQTRGVWIDWSGLLGTGAMRFSILAVGLCAIGLAIYAILVSVIPLSEMARRKRGTHIAAWILLCAGAVVLVDLHTEVVGTKFRVLAPRYAGGADLVDRFKAAILWLSPLAAFLVPYVNVIANKASGGDAGGWREFIQRILSRLVLLALASLIPVLLWFATIQITYWGTVECLPSGANRCATALIAHAPYVIQWLLGANEDGVIVQYWRWRASLWYASFGGALLLLWPFINVNANSLHQLYRDRLGSAFLVKPDPEVSTRVLPADGYKLSDVQTNNAPYPLLNAALNVPGSRFANRRGRNADFFFFSPRYIGSEATGYVETRKVEAAMRGFSLGTATAISGAAAAPNMGMQSVRPLSLTIALLNVRLGYWLRHPRHIKLGRRILKNYPGPVFLLSEALSKTGLRMTKQDVTSKETGFVFLTDGGHIDNLGIYGLLRRRCRLIFAIDAEADAEMTFPSLMQLQRLARIDLNVTIDLKWEKIARFASDRKDGVSRPHAAVGVINYPPLETGGEWEKGVLIYIKSSVSGDENDYVLSYAASHKQFPHETTADQLFSEEQFEVYRALGEHVVSRLVSGSDQVALPDDADAIAILESMLPGVDL</sequence>
<dbReference type="EMBL" id="CP098809">
    <property type="protein sequence ID" value="USJ27580.1"/>
    <property type="molecule type" value="Genomic_DNA"/>
</dbReference>
<feature type="transmembrane region" description="Helical" evidence="1">
    <location>
        <begin position="395"/>
        <end position="415"/>
    </location>
</feature>
<dbReference type="RefSeq" id="WP_252161154.1">
    <property type="nucleotide sequence ID" value="NZ_CP098809.1"/>
</dbReference>
<organism evidence="2 3">
    <name type="scientific">Ensifer adhaerens</name>
    <name type="common">Sinorhizobium morelense</name>
    <dbReference type="NCBI Taxonomy" id="106592"/>
    <lineage>
        <taxon>Bacteria</taxon>
        <taxon>Pseudomonadati</taxon>
        <taxon>Pseudomonadota</taxon>
        <taxon>Alphaproteobacteria</taxon>
        <taxon>Hyphomicrobiales</taxon>
        <taxon>Rhizobiaceae</taxon>
        <taxon>Sinorhizobium/Ensifer group</taxon>
        <taxon>Ensifer</taxon>
    </lineage>
</organism>
<feature type="transmembrane region" description="Helical" evidence="1">
    <location>
        <begin position="325"/>
        <end position="347"/>
    </location>
</feature>
<feature type="transmembrane region" description="Helical" evidence="1">
    <location>
        <begin position="284"/>
        <end position="304"/>
    </location>
</feature>
<dbReference type="PANTHER" id="PTHR10728">
    <property type="entry name" value="CYTOSOLIC PHOSPHOLIPASE A2"/>
    <property type="match status" value="1"/>
</dbReference>
<gene>
    <name evidence="2" type="ORF">NE863_34735</name>
</gene>
<dbReference type="SUPFAM" id="SSF52151">
    <property type="entry name" value="FabD/lysophospholipase-like"/>
    <property type="match status" value="1"/>
</dbReference>
<keyword evidence="1" id="KW-1133">Transmembrane helix</keyword>
<geneLocation type="plasmid" evidence="2 3">
    <name>pB</name>
</geneLocation>
<dbReference type="PANTHER" id="PTHR10728:SF40">
    <property type="entry name" value="PATATIN FAMILY PROTEIN"/>
    <property type="match status" value="1"/>
</dbReference>
<evidence type="ECO:0008006" key="4">
    <source>
        <dbReference type="Google" id="ProtNLM"/>
    </source>
</evidence>
<name>A0A9Q9DDM6_ENSAD</name>
<dbReference type="Gene3D" id="3.40.1090.10">
    <property type="entry name" value="Cytosolic phospholipase A2 catalytic domain"/>
    <property type="match status" value="2"/>
</dbReference>
<evidence type="ECO:0000256" key="1">
    <source>
        <dbReference type="SAM" id="Phobius"/>
    </source>
</evidence>
<dbReference type="GO" id="GO:0004623">
    <property type="term" value="F:phospholipase A2 activity"/>
    <property type="evidence" value="ECO:0007669"/>
    <property type="project" value="TreeGrafter"/>
</dbReference>
<evidence type="ECO:0000313" key="2">
    <source>
        <dbReference type="EMBL" id="USJ27580.1"/>
    </source>
</evidence>
<accession>A0A9Q9DDM6</accession>